<evidence type="ECO:0000259" key="11">
    <source>
        <dbReference type="Pfam" id="PF23598"/>
    </source>
</evidence>
<dbReference type="PANTHER" id="PTHR36766">
    <property type="entry name" value="PLANT BROAD-SPECTRUM MILDEW RESISTANCE PROTEIN RPW8"/>
    <property type="match status" value="1"/>
</dbReference>
<feature type="domain" description="Disease resistance protein winged helix" evidence="10">
    <location>
        <begin position="419"/>
        <end position="497"/>
    </location>
</feature>
<dbReference type="Gene3D" id="1.10.10.10">
    <property type="entry name" value="Winged helix-like DNA-binding domain superfamily/Winged helix DNA-binding domain"/>
    <property type="match status" value="1"/>
</dbReference>
<dbReference type="FunFam" id="3.40.50.300:FF:001091">
    <property type="entry name" value="Probable disease resistance protein At1g61300"/>
    <property type="match status" value="1"/>
</dbReference>
<dbReference type="SUPFAM" id="SSF52058">
    <property type="entry name" value="L domain-like"/>
    <property type="match status" value="2"/>
</dbReference>
<dbReference type="InterPro" id="IPR042197">
    <property type="entry name" value="Apaf_helical"/>
</dbReference>
<dbReference type="Gene3D" id="3.40.50.300">
    <property type="entry name" value="P-loop containing nucleotide triphosphate hydrolases"/>
    <property type="match status" value="2"/>
</dbReference>
<dbReference type="SUPFAM" id="SSF52540">
    <property type="entry name" value="P-loop containing nucleoside triphosphate hydrolases"/>
    <property type="match status" value="2"/>
</dbReference>
<name>A0A0E0FLK2_ORYNI</name>
<organism evidence="13">
    <name type="scientific">Oryza nivara</name>
    <name type="common">Indian wild rice</name>
    <name type="synonym">Oryza sativa f. spontanea</name>
    <dbReference type="NCBI Taxonomy" id="4536"/>
    <lineage>
        <taxon>Eukaryota</taxon>
        <taxon>Viridiplantae</taxon>
        <taxon>Streptophyta</taxon>
        <taxon>Embryophyta</taxon>
        <taxon>Tracheophyta</taxon>
        <taxon>Spermatophyta</taxon>
        <taxon>Magnoliopsida</taxon>
        <taxon>Liliopsida</taxon>
        <taxon>Poales</taxon>
        <taxon>Poaceae</taxon>
        <taxon>BOP clade</taxon>
        <taxon>Oryzoideae</taxon>
        <taxon>Oryzeae</taxon>
        <taxon>Oryzinae</taxon>
        <taxon>Oryza</taxon>
    </lineage>
</organism>
<dbReference type="InterPro" id="IPR032675">
    <property type="entry name" value="LRR_dom_sf"/>
</dbReference>
<dbReference type="InterPro" id="IPR041118">
    <property type="entry name" value="Rx_N"/>
</dbReference>
<feature type="domain" description="Disease resistance protein winged helix" evidence="10">
    <location>
        <begin position="1760"/>
        <end position="1839"/>
    </location>
</feature>
<dbReference type="Gene3D" id="3.80.10.10">
    <property type="entry name" value="Ribonuclease Inhibitor"/>
    <property type="match status" value="5"/>
</dbReference>
<dbReference type="GO" id="GO:0042742">
    <property type="term" value="P:defense response to bacterium"/>
    <property type="evidence" value="ECO:0007669"/>
    <property type="project" value="UniProtKB-ARBA"/>
</dbReference>
<dbReference type="InterPro" id="IPR027417">
    <property type="entry name" value="P-loop_NTPase"/>
</dbReference>
<feature type="domain" description="Disease resistance R13L4/SHOC-2-like LRR" evidence="11">
    <location>
        <begin position="553"/>
        <end position="836"/>
    </location>
</feature>
<dbReference type="Pfam" id="PF23598">
    <property type="entry name" value="LRR_14"/>
    <property type="match status" value="1"/>
</dbReference>
<feature type="domain" description="R13L1/DRL21-like LRR repeat region" evidence="12">
    <location>
        <begin position="1991"/>
        <end position="2115"/>
    </location>
</feature>
<dbReference type="GO" id="GO:0043531">
    <property type="term" value="F:ADP binding"/>
    <property type="evidence" value="ECO:0007669"/>
    <property type="project" value="InterPro"/>
</dbReference>
<evidence type="ECO:0000256" key="3">
    <source>
        <dbReference type="ARBA" id="ARBA00022737"/>
    </source>
</evidence>
<evidence type="ECO:0000256" key="4">
    <source>
        <dbReference type="ARBA" id="ARBA00022741"/>
    </source>
</evidence>
<keyword evidence="4" id="KW-0547">Nucleotide-binding</keyword>
<feature type="domain" description="NB-ARC" evidence="8">
    <location>
        <begin position="1507"/>
        <end position="1656"/>
    </location>
</feature>
<evidence type="ECO:0000259" key="10">
    <source>
        <dbReference type="Pfam" id="PF23559"/>
    </source>
</evidence>
<evidence type="ECO:0000259" key="8">
    <source>
        <dbReference type="Pfam" id="PF00931"/>
    </source>
</evidence>
<dbReference type="InterPro" id="IPR001611">
    <property type="entry name" value="Leu-rich_rpt"/>
</dbReference>
<evidence type="ECO:0000313" key="13">
    <source>
        <dbReference type="EnsemblPlants" id="ONIVA01G17780.2"/>
    </source>
</evidence>
<protein>
    <submittedName>
        <fullName evidence="13">Uncharacterized protein</fullName>
    </submittedName>
</protein>
<evidence type="ECO:0000256" key="7">
    <source>
        <dbReference type="ARBA" id="ARBA00023054"/>
    </source>
</evidence>
<dbReference type="Pfam" id="PF00931">
    <property type="entry name" value="NB-ARC"/>
    <property type="match status" value="2"/>
</dbReference>
<dbReference type="InterPro" id="IPR058922">
    <property type="entry name" value="WHD_DRP"/>
</dbReference>
<evidence type="ECO:0000256" key="5">
    <source>
        <dbReference type="ARBA" id="ARBA00022821"/>
    </source>
</evidence>
<feature type="domain" description="Disease resistance N-terminal" evidence="9">
    <location>
        <begin position="16"/>
        <end position="95"/>
    </location>
</feature>
<dbReference type="Pfam" id="PF23559">
    <property type="entry name" value="WHD_DRP"/>
    <property type="match status" value="2"/>
</dbReference>
<evidence type="ECO:0000313" key="14">
    <source>
        <dbReference type="Proteomes" id="UP000006591"/>
    </source>
</evidence>
<dbReference type="InterPro" id="IPR055414">
    <property type="entry name" value="LRR_R13L4/SHOC2-like"/>
</dbReference>
<accession>A0A0E0FLK2</accession>
<dbReference type="Pfam" id="PF18052">
    <property type="entry name" value="Rx_N"/>
    <property type="match status" value="2"/>
</dbReference>
<keyword evidence="3" id="KW-0677">Repeat</keyword>
<dbReference type="PROSITE" id="PS51450">
    <property type="entry name" value="LRR"/>
    <property type="match status" value="1"/>
</dbReference>
<sequence>MATSMLLGPLIALVNRQVSNYLLQQYQELDGMEEQLTILERKLPAILDVIIDAEEQGTHRPGVSAWLKALKAVAYKANDIFDEFKYEALRREAKRRGNHGNLSTSIVLANNPLVFRYRMSKKLRKIVSSIEDLVADMNAFGFRYRPQMPTSKQWRQTDSIIIDSENIVSREKEKQHIVNLLLTDASNRNLMVLPIIGMGGLGKTTFAQIIYNDPEIQKHFQLRKWVCVLDDFDVTSIANKISMSIEKECENALEKLQQEVRGKRYLLILDDVWNCDADKWAKLKYCLQQYGGVGSAILMTTRDQGVAQLMGTTKAHQLVRMEKEDLLAIFEKRAFRFDEQKPDELVQIGWEIMDRCHGSPLAAKALGSMLSTRKAVEEWRAVLTKSSICDDENGILPILKLSYDDLPSYMKQCFAFCAIFPKNYVIDVEMLILLWMANDFIPSEEAIRPETKGKQIFNELASRSFFQDVKEVPLHKDESGHSYRTICSIHDLMHDVAVSVIGKECFTIAEGHNYIEFLPNTVRHLFLCSDRPETLSDVSLKQRCQGMQTLLCIMNTSNSLLHYLSKCHSLRALRLYYHNLGGLQIRVKHLKHLRFLDLSGNCHIKSLPEEICILYNLQTLNLSGCISLGHLPKDIKNMIGLRHLYTDGCMSLKSMPPNLGHLTSLQTLTYFVVGNNSGCSSIGELRHLKLQGQLQLCHLQNVTEADVSMSSHGEGKDLTQLSFGWKDDHNEVIDLHEKVLDAFTPNSRLKILSVDSYRSSNFPTWVTNPTMMQDLIKLQLVSCTMCESLPQLWQLPSLEILHLEGLQSLQYLCSGVDNSTSSTFPKLRELILVDLKSLNGWWEVKGGPGQKLVFPLLEILSIDSCSNLENFPDAVIFGESSQFLDNKGNSPFPALKNLKLHNLKSLKAWGTQERYQPIFPQLENANIMECPELATLPEAPKLRVLVFPEDKSLMWLSIARYMATLSDVRLTIAASSSQVQCAIQQVSGTEEFSHKTSNATMELRGCYFFCMDWECFVNLQDLVINCCNELVYWPLKQLQCLVSLKRLTVYSCNNLTKSGDVLEAPLEKNQLLPCLEYIEIKDCPKLVEVLILPSSLREIYIERCGKLEFIWGQKDTENKSWYAENKDDLRSESYSILVSSADAPLSTNTHLPCLESLTVISCQSLVVLLNFPLYLKEIHIWSCPELRSIRGKQDIKVESKYVERNNGMAISESSSDLSASITIEDQGTWRSKYLLPCLEYLRIAYCVSLVEVLALPSSMRTIIISECPKLEVLSGKLDKLGQLDIRFCEKLKLVESYEGSFSSLETVSIVGCENMASSTMGELVTSMVIGPLVRMVKEKASSYLLEQYKAWKCSTRSSSASCRAILDVISDAEKQASEHREGAKAWLEELKAVAYEANEVFDEFKYEALRREAKKNGHYTKLGIDAVKLFPTHNRVVFRYKMGRKLCRIVQNIEVLIAEMNAFGFKFEPQSIESKEWRLTDSDIFDPMNIASRSRDEDKKLLVSILLSQASNVKLTVLPIVGMGGLGKTTLAKLIYNEPEIQNHFQLMIWVCVSDNFDVASVARSIVDAVPKKGDKVTINENQTSALDELQKLVSGQRYLLVLDDVWNRDDEKWRKLKKCLEHGSTGSAVLATTREGGVAELMHTTDAYNLTALNNSVIKEIIDTAAFRPKKEIKPAELVQMDDKSLLSKKKEMIDQFVERCAGLPLAAKALGSVLYTKTSLEEWEAVLRSSSICTKETGILPILKLSYDNLPALLSVLFFLNYEIDKDKLVQLWIANGLIPEIKDIRLETTGEGIFNELASRSFFQELKRVRFDKYRSNHGHCSRIICKMHDLMHDVATSIMGKECITKYPTERGSYSSATRHLLLSCDDPDNVMNDYLKKESPAIQTLLCDEPIFTSSSLQHSAKYRAVRALKLDQCRSLFLLQPKHLHHLSDLYRLPKQMKYMTALCHLHTHGCTSLKHMPPDLGKLTSLQTLTCFVAGTGSGCSNVGELQHLDISGQLELRQMENVNEEDARLMKLENKKLSTLSLVWNENDKEDRSYTNASDCHEKVIEALKPHDELRVLNVKSCKSSSFPSWMGMLKRLVEIDLDNCTMCQNIPQFWQLQDLQVLRLDGFHGLQYLCSIGQNSEIPSTFPKLKELKLTNLKSFNRWWEINERQEKLDFPQLEKLVIKGCGELTSLPTSDSNMSEPALPALKELELCDLNQFERWQAAEGTQDKPPTFPNLENISIVKCPELTSLPEAPKLSVLDIGNGSEQMLLCIPRYMASLSTLRLQHEGEETTPLTERFLIEWVDGKDNQNREYPLPVMKLVGFNVFFRSGAQALWACFAQLKDLVIISCEGLIHWPEREFQSLVALRTLVIQRCSKLKGFSPQALATSGVTINT</sequence>
<dbReference type="eggNOG" id="KOG4658">
    <property type="taxonomic scope" value="Eukaryota"/>
</dbReference>
<dbReference type="EnsemblPlants" id="ONIVA01G17780.2">
    <property type="protein sequence ID" value="ONIVA01G17780.2"/>
    <property type="gene ID" value="ONIVA01G17780"/>
</dbReference>
<dbReference type="Proteomes" id="UP000006591">
    <property type="component" value="Chromosome 1"/>
</dbReference>
<reference evidence="13" key="2">
    <citation type="submission" date="2018-04" db="EMBL/GenBank/DDBJ databases">
        <title>OnivRS2 (Oryza nivara Reference Sequence Version 2).</title>
        <authorList>
            <person name="Zhang J."/>
            <person name="Kudrna D."/>
            <person name="Lee S."/>
            <person name="Talag J."/>
            <person name="Rajasekar S."/>
            <person name="Welchert J."/>
            <person name="Hsing Y.-I."/>
            <person name="Wing R.A."/>
        </authorList>
    </citation>
    <scope>NUCLEOTIDE SEQUENCE [LARGE SCALE GENOMIC DNA]</scope>
</reference>
<keyword evidence="2" id="KW-0433">Leucine-rich repeat</keyword>
<dbReference type="Gene3D" id="1.10.8.430">
    <property type="entry name" value="Helical domain of apoptotic protease-activating factors"/>
    <property type="match status" value="2"/>
</dbReference>
<feature type="domain" description="Disease resistance N-terminal" evidence="9">
    <location>
        <begin position="1333"/>
        <end position="1415"/>
    </location>
</feature>
<dbReference type="InterPro" id="IPR002182">
    <property type="entry name" value="NB-ARC"/>
</dbReference>
<dbReference type="SUPFAM" id="SSF52047">
    <property type="entry name" value="RNI-like"/>
    <property type="match status" value="1"/>
</dbReference>
<comment type="similarity">
    <text evidence="1">Belongs to the disease resistance NB-LRR family.</text>
</comment>
<keyword evidence="14" id="KW-1185">Reference proteome</keyword>
<dbReference type="Pfam" id="PF25019">
    <property type="entry name" value="LRR_R13L1-DRL21"/>
    <property type="match status" value="1"/>
</dbReference>
<keyword evidence="7" id="KW-0175">Coiled coil</keyword>
<dbReference type="STRING" id="4536.A0A0E0FLK2"/>
<reference evidence="13" key="1">
    <citation type="submission" date="2015-04" db="UniProtKB">
        <authorList>
            <consortium name="EnsemblPlants"/>
        </authorList>
    </citation>
    <scope>IDENTIFICATION</scope>
    <source>
        <strain evidence="13">SL10</strain>
    </source>
</reference>
<dbReference type="OMA" id="GSHELAC"/>
<evidence type="ECO:0000256" key="6">
    <source>
        <dbReference type="ARBA" id="ARBA00022840"/>
    </source>
</evidence>
<evidence type="ECO:0000256" key="1">
    <source>
        <dbReference type="ARBA" id="ARBA00008894"/>
    </source>
</evidence>
<dbReference type="PRINTS" id="PR00364">
    <property type="entry name" value="DISEASERSIST"/>
</dbReference>
<evidence type="ECO:0000256" key="2">
    <source>
        <dbReference type="ARBA" id="ARBA00022614"/>
    </source>
</evidence>
<dbReference type="FunFam" id="1.10.10.10:FF:000322">
    <property type="entry name" value="Probable disease resistance protein At1g63360"/>
    <property type="match status" value="1"/>
</dbReference>
<proteinExistence type="inferred from homology"/>
<dbReference type="Gene3D" id="1.20.5.4130">
    <property type="match status" value="2"/>
</dbReference>
<dbReference type="GO" id="GO:0005524">
    <property type="term" value="F:ATP binding"/>
    <property type="evidence" value="ECO:0007669"/>
    <property type="project" value="UniProtKB-KW"/>
</dbReference>
<dbReference type="Gramene" id="ONIVA01G17780.2">
    <property type="protein sequence ID" value="ONIVA01G17780.2"/>
    <property type="gene ID" value="ONIVA01G17780"/>
</dbReference>
<feature type="domain" description="NB-ARC" evidence="8">
    <location>
        <begin position="171"/>
        <end position="336"/>
    </location>
</feature>
<dbReference type="InterPro" id="IPR036388">
    <property type="entry name" value="WH-like_DNA-bd_sf"/>
</dbReference>
<keyword evidence="5" id="KW-0611">Plant defense</keyword>
<dbReference type="GO" id="GO:0009626">
    <property type="term" value="P:plant-type hypersensitive response"/>
    <property type="evidence" value="ECO:0007669"/>
    <property type="project" value="UniProtKB-ARBA"/>
</dbReference>
<dbReference type="PANTHER" id="PTHR36766:SF55">
    <property type="entry name" value="OS11G0492900 PROTEIN"/>
    <property type="match status" value="1"/>
</dbReference>
<evidence type="ECO:0000259" key="12">
    <source>
        <dbReference type="Pfam" id="PF25019"/>
    </source>
</evidence>
<evidence type="ECO:0000259" key="9">
    <source>
        <dbReference type="Pfam" id="PF18052"/>
    </source>
</evidence>
<dbReference type="GO" id="GO:0002758">
    <property type="term" value="P:innate immune response-activating signaling pathway"/>
    <property type="evidence" value="ECO:0007669"/>
    <property type="project" value="UniProtKB-ARBA"/>
</dbReference>
<dbReference type="InterPro" id="IPR056789">
    <property type="entry name" value="LRR_R13L1-DRL21"/>
</dbReference>
<keyword evidence="6" id="KW-0067">ATP-binding</keyword>